<organism evidence="12 13">
    <name type="scientific">Reichenbachiella agarivorans</name>
    <dbReference type="NCBI Taxonomy" id="2979464"/>
    <lineage>
        <taxon>Bacteria</taxon>
        <taxon>Pseudomonadati</taxon>
        <taxon>Bacteroidota</taxon>
        <taxon>Cytophagia</taxon>
        <taxon>Cytophagales</taxon>
        <taxon>Reichenbachiellaceae</taxon>
        <taxon>Reichenbachiella</taxon>
    </lineage>
</organism>
<dbReference type="PRINTS" id="PR00458">
    <property type="entry name" value="PEROXIDASE"/>
</dbReference>
<dbReference type="InterPro" id="IPR019794">
    <property type="entry name" value="Peroxidases_AS"/>
</dbReference>
<comment type="PTM">
    <text evidence="8">Formation of the three residue Trp-Tyr-Met cross-link is important for the catalase, but not the peroxidase activity of the enzyme.</text>
</comment>
<dbReference type="NCBIfam" id="TIGR00198">
    <property type="entry name" value="cat_per_HPI"/>
    <property type="match status" value="1"/>
</dbReference>
<feature type="active site" description="Proton acceptor" evidence="8">
    <location>
        <position position="110"/>
    </location>
</feature>
<dbReference type="HAMAP" id="MF_01961">
    <property type="entry name" value="Catal_peroxid"/>
    <property type="match status" value="1"/>
</dbReference>
<evidence type="ECO:0000256" key="8">
    <source>
        <dbReference type="HAMAP-Rule" id="MF_01961"/>
    </source>
</evidence>
<sequence length="744" mass="81855">MEKSSNSQKSLDTNDSSAKCPFMHGAHDRAAGGGTSNREWWPNMLKLNILRQNSTLSNPMDEKFDYAKEFKSLDLKAVKQDIFDLMTDSQEWWPADYGHYGPLFIRMAWHSAGTYRIADGRGGAGSGSQRFAPLNSWPDNANLDKARLLLWPIKQKYGKKLSWADLMILTGNCALESMGLKTFGFGGGREDVWEPEEDVYWGAESEWLGDKRYTGDRDLENPLAAVQMGLIYVNPEGPNGNPDPLAAARDIRETFGRMAMNDYETVALIAGGHTFGKTHGAADPGKYIAAEPAGATIEEQGLGWKNSFGTGNAGSTITSGLEGAWTTTPTQWSNNFFENLFGYEWELTKSPAGAHQWRPKDGAGAGLVPDAHDPAKKHAPFMLTTDLALRVDPAYEKVSRHFFENPDEFADAFSRAWYKLTHRDMGPIVRYLGPEVPTEELIWQDPIPAVTHPLIDAADISSLKSKILASGLSVSQLVSTAWASASTFRGSDKRGGANGARVRLAPQKDWEVNNPAQLAKVLQTLESIQRDFNNAQSSKKVSIADLIVLGGCAAIELAAKNGGHEVTVPFTPGRADALLEQTDVDAFGPLEPRGDGFRNYYQSGYAVSSEELLVDKAQLLTLTAPEMTVLVGGMRVLNANFDRSAHGVFTKQPEVLSNDFFVNLLDLGTTWKSTSDKQDLFEGRDRRTGAVKWTGTRVDLIFGSNSELRALAEVYSYEDSKAQFVADFVAAWDKVMNLDRFDLD</sequence>
<comment type="subunit">
    <text evidence="8">Homodimer or homotetramer.</text>
</comment>
<evidence type="ECO:0000256" key="9">
    <source>
        <dbReference type="RuleBase" id="RU003451"/>
    </source>
</evidence>
<feature type="domain" description="Plant heme peroxidase family profile" evidence="11">
    <location>
        <begin position="143"/>
        <end position="441"/>
    </location>
</feature>
<dbReference type="PROSITE" id="PS00436">
    <property type="entry name" value="PEROXIDASE_2"/>
    <property type="match status" value="1"/>
</dbReference>
<dbReference type="CDD" id="cd00649">
    <property type="entry name" value="catalase_peroxidase_1"/>
    <property type="match status" value="1"/>
</dbReference>
<dbReference type="PANTHER" id="PTHR30555">
    <property type="entry name" value="HYDROPEROXIDASE I, BIFUNCTIONAL CATALASE-PEROXIDASE"/>
    <property type="match status" value="1"/>
</dbReference>
<dbReference type="InterPro" id="IPR010255">
    <property type="entry name" value="Haem_peroxidase_sf"/>
</dbReference>
<dbReference type="InterPro" id="IPR019793">
    <property type="entry name" value="Peroxidases_heam-ligand_BS"/>
</dbReference>
<evidence type="ECO:0000256" key="4">
    <source>
        <dbReference type="ARBA" id="ARBA00023002"/>
    </source>
</evidence>
<dbReference type="RefSeq" id="WP_262310419.1">
    <property type="nucleotide sequence ID" value="NZ_CP106679.1"/>
</dbReference>
<reference evidence="12" key="1">
    <citation type="submission" date="2022-09" db="EMBL/GenBank/DDBJ databases">
        <title>Comparative genomics and taxonomic characterization of three novel marine species of genus Reichenbachiella exhibiting antioxidant and polysaccharide degradation activities.</title>
        <authorList>
            <person name="Muhammad N."/>
            <person name="Lee Y.-J."/>
            <person name="Ko J."/>
            <person name="Kim S.-G."/>
        </authorList>
    </citation>
    <scope>NUCLEOTIDE SEQUENCE</scope>
    <source>
        <strain evidence="12">BKB1-1</strain>
    </source>
</reference>
<dbReference type="GO" id="GO:0004601">
    <property type="term" value="F:peroxidase activity"/>
    <property type="evidence" value="ECO:0007669"/>
    <property type="project" value="UniProtKB-KW"/>
</dbReference>
<dbReference type="PROSITE" id="PS00435">
    <property type="entry name" value="PEROXIDASE_1"/>
    <property type="match status" value="1"/>
</dbReference>
<accession>A0ABY6CR68</accession>
<dbReference type="PANTHER" id="PTHR30555:SF0">
    <property type="entry name" value="CATALASE-PEROXIDASE"/>
    <property type="match status" value="1"/>
</dbReference>
<evidence type="ECO:0000256" key="3">
    <source>
        <dbReference type="ARBA" id="ARBA00022723"/>
    </source>
</evidence>
<proteinExistence type="inferred from homology"/>
<dbReference type="SUPFAM" id="SSF48113">
    <property type="entry name" value="Heme-dependent peroxidases"/>
    <property type="match status" value="2"/>
</dbReference>
<gene>
    <name evidence="8 12" type="primary">katG</name>
    <name evidence="12" type="ORF">N6H18_03335</name>
</gene>
<evidence type="ECO:0000313" key="12">
    <source>
        <dbReference type="EMBL" id="UXP32988.1"/>
    </source>
</evidence>
<comment type="function">
    <text evidence="8">Bifunctional enzyme with both catalase and broad-spectrum peroxidase activity.</text>
</comment>
<evidence type="ECO:0000256" key="10">
    <source>
        <dbReference type="SAM" id="MobiDB-lite"/>
    </source>
</evidence>
<dbReference type="EC" id="1.11.1.21" evidence="8 9"/>
<evidence type="ECO:0000259" key="11">
    <source>
        <dbReference type="PROSITE" id="PS50873"/>
    </source>
</evidence>
<feature type="cross-link" description="Tryptophyl-tyrosyl-methioninium (Tyr-Met) (with Trp-109)" evidence="8">
    <location>
        <begin position="232"/>
        <end position="258"/>
    </location>
</feature>
<feature type="compositionally biased region" description="Polar residues" evidence="10">
    <location>
        <begin position="1"/>
        <end position="17"/>
    </location>
</feature>
<keyword evidence="5 8" id="KW-0408">Iron</keyword>
<dbReference type="InterPro" id="IPR000763">
    <property type="entry name" value="Catalase_peroxidase"/>
</dbReference>
<keyword evidence="6 8" id="KW-0376">Hydrogen peroxide</keyword>
<keyword evidence="4 8" id="KW-0560">Oxidoreductase</keyword>
<feature type="region of interest" description="Disordered" evidence="10">
    <location>
        <begin position="1"/>
        <end position="35"/>
    </location>
</feature>
<dbReference type="CDD" id="cd08200">
    <property type="entry name" value="catalase_peroxidase_2"/>
    <property type="match status" value="1"/>
</dbReference>
<evidence type="ECO:0000256" key="6">
    <source>
        <dbReference type="ARBA" id="ARBA00023324"/>
    </source>
</evidence>
<dbReference type="EMBL" id="CP106679">
    <property type="protein sequence ID" value="UXP32988.1"/>
    <property type="molecule type" value="Genomic_DNA"/>
</dbReference>
<evidence type="ECO:0000256" key="2">
    <source>
        <dbReference type="ARBA" id="ARBA00022617"/>
    </source>
</evidence>
<dbReference type="PROSITE" id="PS50873">
    <property type="entry name" value="PEROXIDASE_4"/>
    <property type="match status" value="1"/>
</dbReference>
<dbReference type="Gene3D" id="1.10.420.10">
    <property type="entry name" value="Peroxidase, domain 2"/>
    <property type="match status" value="2"/>
</dbReference>
<keyword evidence="13" id="KW-1185">Reference proteome</keyword>
<comment type="catalytic activity">
    <reaction evidence="8 9">
        <text>H2O2 + AH2 = A + 2 H2O</text>
        <dbReference type="Rhea" id="RHEA:30275"/>
        <dbReference type="ChEBI" id="CHEBI:13193"/>
        <dbReference type="ChEBI" id="CHEBI:15377"/>
        <dbReference type="ChEBI" id="CHEBI:16240"/>
        <dbReference type="ChEBI" id="CHEBI:17499"/>
        <dbReference type="EC" id="1.11.1.21"/>
    </reaction>
</comment>
<evidence type="ECO:0000256" key="7">
    <source>
        <dbReference type="ARBA" id="ARBA00049145"/>
    </source>
</evidence>
<dbReference type="InterPro" id="IPR002016">
    <property type="entry name" value="Haem_peroxidase"/>
</dbReference>
<evidence type="ECO:0000313" key="13">
    <source>
        <dbReference type="Proteomes" id="UP001065174"/>
    </source>
</evidence>
<evidence type="ECO:0000256" key="5">
    <source>
        <dbReference type="ARBA" id="ARBA00023004"/>
    </source>
</evidence>
<dbReference type="Proteomes" id="UP001065174">
    <property type="component" value="Chromosome"/>
</dbReference>
<keyword evidence="2 8" id="KW-0349">Heme</keyword>
<evidence type="ECO:0000256" key="1">
    <source>
        <dbReference type="ARBA" id="ARBA00022559"/>
    </source>
</evidence>
<keyword evidence="3 8" id="KW-0479">Metal-binding</keyword>
<dbReference type="Pfam" id="PF00141">
    <property type="entry name" value="peroxidase"/>
    <property type="match status" value="2"/>
</dbReference>
<dbReference type="NCBIfam" id="NF011635">
    <property type="entry name" value="PRK15061.1"/>
    <property type="match status" value="1"/>
</dbReference>
<comment type="caution">
    <text evidence="8">Lacks conserved residue(s) required for the propagation of feature annotation.</text>
</comment>
<keyword evidence="1 8" id="KW-0575">Peroxidase</keyword>
<feature type="binding site" description="axial binding residue" evidence="8">
    <location>
        <position position="273"/>
    </location>
    <ligand>
        <name>heme b</name>
        <dbReference type="ChEBI" id="CHEBI:60344"/>
    </ligand>
    <ligandPart>
        <name>Fe</name>
        <dbReference type="ChEBI" id="CHEBI:18248"/>
    </ligandPart>
</feature>
<comment type="cofactor">
    <cofactor evidence="8">
        <name>heme b</name>
        <dbReference type="ChEBI" id="CHEBI:60344"/>
    </cofactor>
    <text evidence="8">Binds 1 heme b (iron(II)-protoporphyrin IX) group per dimer.</text>
</comment>
<comment type="catalytic activity">
    <reaction evidence="7 8 9">
        <text>2 H2O2 = O2 + 2 H2O</text>
        <dbReference type="Rhea" id="RHEA:20309"/>
        <dbReference type="ChEBI" id="CHEBI:15377"/>
        <dbReference type="ChEBI" id="CHEBI:15379"/>
        <dbReference type="ChEBI" id="CHEBI:16240"/>
        <dbReference type="EC" id="1.11.1.21"/>
    </reaction>
</comment>
<feature type="site" description="Transition state stabilizer" evidence="8">
    <location>
        <position position="106"/>
    </location>
</feature>
<dbReference type="Gene3D" id="1.10.520.10">
    <property type="match status" value="2"/>
</dbReference>
<protein>
    <recommendedName>
        <fullName evidence="8 9">Catalase-peroxidase</fullName>
        <shortName evidence="8">CP</shortName>
        <ecNumber evidence="8 9">1.11.1.21</ecNumber>
    </recommendedName>
    <alternativeName>
        <fullName evidence="8">Peroxidase/catalase</fullName>
    </alternativeName>
</protein>
<comment type="similarity">
    <text evidence="8 9">Belongs to the peroxidase family. Peroxidase/catalase subfamily.</text>
</comment>
<dbReference type="PRINTS" id="PR00460">
    <property type="entry name" value="BPEROXIDASE"/>
</dbReference>
<name>A0ABY6CR68_9BACT</name>